<reference evidence="1" key="1">
    <citation type="submission" date="2021-01" db="EMBL/GenBank/DDBJ databases">
        <authorList>
            <person name="Corre E."/>
            <person name="Pelletier E."/>
            <person name="Niang G."/>
            <person name="Scheremetjew M."/>
            <person name="Finn R."/>
            <person name="Kale V."/>
            <person name="Holt S."/>
            <person name="Cochrane G."/>
            <person name="Meng A."/>
            <person name="Brown T."/>
            <person name="Cohen L."/>
        </authorList>
    </citation>
    <scope>NUCLEOTIDE SEQUENCE</scope>
    <source>
        <strain evidence="1">NIES-381</strain>
    </source>
</reference>
<accession>A0A7S1ITE3</accession>
<dbReference type="AlphaFoldDB" id="A0A7S1ITE3"/>
<dbReference type="EMBL" id="HBGA01090005">
    <property type="protein sequence ID" value="CAD9022518.1"/>
    <property type="molecule type" value="Transcribed_RNA"/>
</dbReference>
<gene>
    <name evidence="1" type="ORF">EGYM00392_LOCUS33639</name>
</gene>
<protein>
    <submittedName>
        <fullName evidence="1">Uncharacterized protein</fullName>
    </submittedName>
</protein>
<proteinExistence type="predicted"/>
<organism evidence="1">
    <name type="scientific">Eutreptiella gymnastica</name>
    <dbReference type="NCBI Taxonomy" id="73025"/>
    <lineage>
        <taxon>Eukaryota</taxon>
        <taxon>Discoba</taxon>
        <taxon>Euglenozoa</taxon>
        <taxon>Euglenida</taxon>
        <taxon>Spirocuta</taxon>
        <taxon>Euglenophyceae</taxon>
        <taxon>Eutreptiales</taxon>
        <taxon>Eutreptiaceae</taxon>
        <taxon>Eutreptiella</taxon>
    </lineage>
</organism>
<name>A0A7S1ITE3_9EUGL</name>
<evidence type="ECO:0000313" key="1">
    <source>
        <dbReference type="EMBL" id="CAD9022518.1"/>
    </source>
</evidence>
<sequence>MASFFACYTRGKPLSNITLLNGSNLDELDELYGSMGIQRNVNRLPTAATSTSESPETFNMHTVHNELAEETLDMRTVHDELAELSGSMSLSSNLNHVLATTEELVELSGSKSLQGFVPQEHLQGTNASKKHKEHTEHENHEKFVELTEAKPKAQEAQEVKAEDFPTGISAWDQMNAVGIKTPSYAKCTFGANKIQCEHGDGSNWAPIEGEIHGKKINMLGMEGRWDHEAQAIFWKASDGTRKWLRINNPVDTTCEWKVGNGMGGHEELVGTVSSLKQCVGAVKERFPSANGVSVAAAVETGKTGACYAKIDMTNIPGTATAWRTCMFPVPNAGILNDVESGSG</sequence>